<evidence type="ECO:0000256" key="12">
    <source>
        <dbReference type="RuleBase" id="RU079119"/>
    </source>
</evidence>
<evidence type="ECO:0000313" key="16">
    <source>
        <dbReference type="Proteomes" id="UP000826656"/>
    </source>
</evidence>
<reference evidence="15 16" key="1">
    <citation type="journal article" date="2021" name="bioRxiv">
        <title>Chromosome-scale and haplotype-resolved genome assembly of a tetraploid potato cultivar.</title>
        <authorList>
            <person name="Sun H."/>
            <person name="Jiao W.-B."/>
            <person name="Krause K."/>
            <person name="Campoy J.A."/>
            <person name="Goel M."/>
            <person name="Folz-Donahue K."/>
            <person name="Kukat C."/>
            <person name="Huettel B."/>
            <person name="Schneeberger K."/>
        </authorList>
    </citation>
    <scope>NUCLEOTIDE SEQUENCE [LARGE SCALE GENOMIC DNA]</scope>
    <source>
        <strain evidence="15">SolTubOtavaFocal</strain>
        <tissue evidence="15">Leaves</tissue>
    </source>
</reference>
<protein>
    <recommendedName>
        <fullName evidence="12">S-acyltransferase</fullName>
        <ecNumber evidence="12">2.3.1.225</ecNumber>
    </recommendedName>
    <alternativeName>
        <fullName evidence="12">Palmitoyltransferase</fullName>
    </alternativeName>
</protein>
<dbReference type="InterPro" id="IPR039859">
    <property type="entry name" value="PFA4/ZDH16/20/ERF2-like"/>
</dbReference>
<comment type="similarity">
    <text evidence="3 12">Belongs to the DHHC palmitoyltransferase family.</text>
</comment>
<feature type="signal peptide" evidence="13">
    <location>
        <begin position="1"/>
        <end position="15"/>
    </location>
</feature>
<dbReference type="Proteomes" id="UP000826656">
    <property type="component" value="Unassembled WGS sequence"/>
</dbReference>
<comment type="similarity">
    <text evidence="2 11">Belongs to the eukaryotic ribosomal protein eL38 family.</text>
</comment>
<gene>
    <name evidence="15" type="ORF">KY290_026952</name>
</gene>
<dbReference type="InterPro" id="IPR001594">
    <property type="entry name" value="Palmitoyltrfase_DHHC"/>
</dbReference>
<keyword evidence="9 11" id="KW-0687">Ribonucleoprotein</keyword>
<keyword evidence="6 11" id="KW-0689">Ribosomal protein</keyword>
<evidence type="ECO:0000256" key="4">
    <source>
        <dbReference type="ARBA" id="ARBA00022679"/>
    </source>
</evidence>
<evidence type="ECO:0000256" key="5">
    <source>
        <dbReference type="ARBA" id="ARBA00022692"/>
    </source>
</evidence>
<evidence type="ECO:0000256" key="9">
    <source>
        <dbReference type="ARBA" id="ARBA00023274"/>
    </source>
</evidence>
<evidence type="ECO:0000256" key="8">
    <source>
        <dbReference type="ARBA" id="ARBA00023136"/>
    </source>
</evidence>
<dbReference type="Pfam" id="PF01529">
    <property type="entry name" value="DHHC"/>
    <property type="match status" value="1"/>
</dbReference>
<dbReference type="InterPro" id="IPR002675">
    <property type="entry name" value="Ribosomal_eL38"/>
</dbReference>
<feature type="transmembrane region" description="Helical" evidence="12">
    <location>
        <begin position="90"/>
        <end position="109"/>
    </location>
</feature>
<comment type="catalytic activity">
    <reaction evidence="12">
        <text>L-cysteinyl-[protein] + hexadecanoyl-CoA = S-hexadecanoyl-L-cysteinyl-[protein] + CoA</text>
        <dbReference type="Rhea" id="RHEA:36683"/>
        <dbReference type="Rhea" id="RHEA-COMP:10131"/>
        <dbReference type="Rhea" id="RHEA-COMP:11032"/>
        <dbReference type="ChEBI" id="CHEBI:29950"/>
        <dbReference type="ChEBI" id="CHEBI:57287"/>
        <dbReference type="ChEBI" id="CHEBI:57379"/>
        <dbReference type="ChEBI" id="CHEBI:74151"/>
        <dbReference type="EC" id="2.3.1.225"/>
    </reaction>
</comment>
<evidence type="ECO:0000256" key="6">
    <source>
        <dbReference type="ARBA" id="ARBA00022980"/>
    </source>
</evidence>
<comment type="domain">
    <text evidence="12">The DHHC domain is required for palmitoyltransferase activity.</text>
</comment>
<dbReference type="PANTHER" id="PTHR12246">
    <property type="entry name" value="PALMITOYLTRANSFERASE ZDHHC16"/>
    <property type="match status" value="1"/>
</dbReference>
<dbReference type="EC" id="2.3.1.225" evidence="12"/>
<keyword evidence="13" id="KW-0732">Signal</keyword>
<comment type="caution">
    <text evidence="15">The sequence shown here is derived from an EMBL/GenBank/DDBJ whole genome shotgun (WGS) entry which is preliminary data.</text>
</comment>
<sequence>MASLCVFSFFVCVLKDPGGVPFSYLPDVEDHEASDQESKRSGLLKKKCDKCSEYKPPRTHHCRICRRCILRMDHHCAWINNCVGHRNYKAFVALIFYATIAIIYSSVILVSNAIHKDWNFDGVMHLKLFYIATGVVLIGLSLTLGTLLGWHIYLTMRNMTTIEYYEAKRAAWLASKSGTNYHHPYDVGAYKNISLVLGPNMLKWLCPTAVSHIKDGLSFPTSRCYSYDVSRRSTPLAALGKQVHDMDALHIPKQIHEIKDFLLTARRKDARTVKIKKNKDMVKFKVRCSKYLYTLCVSDFEKADKLKQSLPPGLSVQDL</sequence>
<accession>A0ABQ7V009</accession>
<keyword evidence="10 12" id="KW-0012">Acyltransferase</keyword>
<dbReference type="Gene3D" id="3.30.720.90">
    <property type="match status" value="1"/>
</dbReference>
<evidence type="ECO:0000313" key="15">
    <source>
        <dbReference type="EMBL" id="KAH0756682.1"/>
    </source>
</evidence>
<keyword evidence="16" id="KW-1185">Reference proteome</keyword>
<keyword evidence="4 12" id="KW-0808">Transferase</keyword>
<evidence type="ECO:0000256" key="13">
    <source>
        <dbReference type="SAM" id="SignalP"/>
    </source>
</evidence>
<evidence type="ECO:0000256" key="2">
    <source>
        <dbReference type="ARBA" id="ARBA00007803"/>
    </source>
</evidence>
<evidence type="ECO:0000256" key="3">
    <source>
        <dbReference type="ARBA" id="ARBA00008574"/>
    </source>
</evidence>
<evidence type="ECO:0000256" key="10">
    <source>
        <dbReference type="ARBA" id="ARBA00023315"/>
    </source>
</evidence>
<feature type="chain" id="PRO_5046341177" description="S-acyltransferase" evidence="13">
    <location>
        <begin position="16"/>
        <end position="319"/>
    </location>
</feature>
<keyword evidence="8 12" id="KW-0472">Membrane</keyword>
<evidence type="ECO:0000256" key="11">
    <source>
        <dbReference type="RuleBase" id="RU003445"/>
    </source>
</evidence>
<dbReference type="EMBL" id="JAIVGD010000018">
    <property type="protein sequence ID" value="KAH0756682.1"/>
    <property type="molecule type" value="Genomic_DNA"/>
</dbReference>
<evidence type="ECO:0000256" key="7">
    <source>
        <dbReference type="ARBA" id="ARBA00022989"/>
    </source>
</evidence>
<dbReference type="PROSITE" id="PS50216">
    <property type="entry name" value="DHHC"/>
    <property type="match status" value="1"/>
</dbReference>
<dbReference type="Pfam" id="PF01781">
    <property type="entry name" value="Ribosomal_L38e"/>
    <property type="match status" value="1"/>
</dbReference>
<name>A0ABQ7V009_SOLTU</name>
<evidence type="ECO:0000256" key="1">
    <source>
        <dbReference type="ARBA" id="ARBA00004127"/>
    </source>
</evidence>
<proteinExistence type="inferred from homology"/>
<organism evidence="15 16">
    <name type="scientific">Solanum tuberosum</name>
    <name type="common">Potato</name>
    <dbReference type="NCBI Taxonomy" id="4113"/>
    <lineage>
        <taxon>Eukaryota</taxon>
        <taxon>Viridiplantae</taxon>
        <taxon>Streptophyta</taxon>
        <taxon>Embryophyta</taxon>
        <taxon>Tracheophyta</taxon>
        <taxon>Spermatophyta</taxon>
        <taxon>Magnoliopsida</taxon>
        <taxon>eudicotyledons</taxon>
        <taxon>Gunneridae</taxon>
        <taxon>Pentapetalae</taxon>
        <taxon>asterids</taxon>
        <taxon>lamiids</taxon>
        <taxon>Solanales</taxon>
        <taxon>Solanaceae</taxon>
        <taxon>Solanoideae</taxon>
        <taxon>Solaneae</taxon>
        <taxon>Solanum</taxon>
    </lineage>
</organism>
<feature type="domain" description="Palmitoyltransferase DHHC" evidence="14">
    <location>
        <begin position="45"/>
        <end position="167"/>
    </location>
</feature>
<evidence type="ECO:0000259" key="14">
    <source>
        <dbReference type="Pfam" id="PF01529"/>
    </source>
</evidence>
<keyword evidence="7 12" id="KW-1133">Transmembrane helix</keyword>
<comment type="subcellular location">
    <subcellularLocation>
        <location evidence="1">Endomembrane system</location>
        <topology evidence="1">Multi-pass membrane protein</topology>
    </subcellularLocation>
</comment>
<keyword evidence="5 12" id="KW-0812">Transmembrane</keyword>
<dbReference type="InterPro" id="IPR038464">
    <property type="entry name" value="Ribosomal_eL38_sf"/>
</dbReference>
<feature type="transmembrane region" description="Helical" evidence="12">
    <location>
        <begin position="129"/>
        <end position="150"/>
    </location>
</feature>